<organism evidence="3 4">
    <name type="scientific">Pseudomonas indica</name>
    <dbReference type="NCBI Taxonomy" id="137658"/>
    <lineage>
        <taxon>Bacteria</taxon>
        <taxon>Pseudomonadati</taxon>
        <taxon>Pseudomonadota</taxon>
        <taxon>Gammaproteobacteria</taxon>
        <taxon>Pseudomonadales</taxon>
        <taxon>Pseudomonadaceae</taxon>
        <taxon>Pseudomonas</taxon>
    </lineage>
</organism>
<dbReference type="InterPro" id="IPR007210">
    <property type="entry name" value="ABC_Gly_betaine_transp_sub-bd"/>
</dbReference>
<dbReference type="CDD" id="cd13641">
    <property type="entry name" value="PBP2_HisX_like"/>
    <property type="match status" value="1"/>
</dbReference>
<keyword evidence="1" id="KW-0732">Signal</keyword>
<gene>
    <name evidence="3" type="ORF">SAMN05216186_101200</name>
</gene>
<dbReference type="RefSeq" id="WP_084332997.1">
    <property type="nucleotide sequence ID" value="NZ_FNFD01000001.1"/>
</dbReference>
<feature type="signal peptide" evidence="1">
    <location>
        <begin position="1"/>
        <end position="24"/>
    </location>
</feature>
<evidence type="ECO:0000313" key="3">
    <source>
        <dbReference type="EMBL" id="SDJ34179.1"/>
    </source>
</evidence>
<protein>
    <submittedName>
        <fullName evidence="3">Glycine betaine/proline transport system substrate-binding protein</fullName>
    </submittedName>
</protein>
<dbReference type="Pfam" id="PF04069">
    <property type="entry name" value="OpuAC"/>
    <property type="match status" value="1"/>
</dbReference>
<dbReference type="GO" id="GO:0043190">
    <property type="term" value="C:ATP-binding cassette (ABC) transporter complex"/>
    <property type="evidence" value="ECO:0007669"/>
    <property type="project" value="InterPro"/>
</dbReference>
<reference evidence="3 4" key="1">
    <citation type="submission" date="2016-10" db="EMBL/GenBank/DDBJ databases">
        <authorList>
            <person name="de Groot N.N."/>
        </authorList>
    </citation>
    <scope>NUCLEOTIDE SEQUENCE [LARGE SCALE GENOMIC DNA]</scope>
    <source>
        <strain evidence="3 4">JCM 21544</strain>
    </source>
</reference>
<keyword evidence="4" id="KW-1185">Reference proteome</keyword>
<name>A0A1G8SY21_9PSED</name>
<sequence>MTPLRTLISLVVLATALVAPAARAECPYPKPVVFAGLNWESGMFLTEVLRYVLEKGYDCRTDALPGNSVTMENALAQNDIQVFAEQWAGRSPVWREAEEAGKVFAVGEPVKGASEGWWVPEYVVKGDPQRGIEPLAPELRKVSDLPRYKALFRDSEDPDKGRFYNCPTGWTCETVNSQKLKAYGLLDSYTNFRTGAGPALDAAIASAYRRGEPILFYYWSPTPLMGRFKLIQLEEPPFSEESWATLSDPRHPNPIGGASLPAKISIGVSRDLHDRAPGLVGMFEQVEIPLPLLNQVLAEMGEQRRDVADMRTAFFRQQRAVWSRWVPDEVAARIDASLK</sequence>
<feature type="chain" id="PRO_5011484046" evidence="1">
    <location>
        <begin position="25"/>
        <end position="339"/>
    </location>
</feature>
<dbReference type="STRING" id="137658.SAMN05216186_101200"/>
<dbReference type="Proteomes" id="UP000198706">
    <property type="component" value="Unassembled WGS sequence"/>
</dbReference>
<dbReference type="Gene3D" id="3.40.190.100">
    <property type="entry name" value="Glycine betaine-binding periplasmic protein, domain 2"/>
    <property type="match status" value="1"/>
</dbReference>
<dbReference type="GO" id="GO:0022857">
    <property type="term" value="F:transmembrane transporter activity"/>
    <property type="evidence" value="ECO:0007669"/>
    <property type="project" value="InterPro"/>
</dbReference>
<evidence type="ECO:0000313" key="4">
    <source>
        <dbReference type="Proteomes" id="UP000198706"/>
    </source>
</evidence>
<proteinExistence type="predicted"/>
<feature type="domain" description="ABC-type glycine betaine transport system substrate-binding" evidence="2">
    <location>
        <begin position="30"/>
        <end position="312"/>
    </location>
</feature>
<evidence type="ECO:0000256" key="1">
    <source>
        <dbReference type="SAM" id="SignalP"/>
    </source>
</evidence>
<dbReference type="SUPFAM" id="SSF53850">
    <property type="entry name" value="Periplasmic binding protein-like II"/>
    <property type="match status" value="1"/>
</dbReference>
<accession>A0A1G8SY21</accession>
<dbReference type="EMBL" id="FNFD01000001">
    <property type="protein sequence ID" value="SDJ34179.1"/>
    <property type="molecule type" value="Genomic_DNA"/>
</dbReference>
<evidence type="ECO:0000259" key="2">
    <source>
        <dbReference type="Pfam" id="PF04069"/>
    </source>
</evidence>
<dbReference type="AlphaFoldDB" id="A0A1G8SY21"/>